<evidence type="ECO:0000259" key="1">
    <source>
        <dbReference type="Pfam" id="PF00171"/>
    </source>
</evidence>
<dbReference type="PANTHER" id="PTHR11699">
    <property type="entry name" value="ALDEHYDE DEHYDROGENASE-RELATED"/>
    <property type="match status" value="1"/>
</dbReference>
<gene>
    <name evidence="2" type="ORF">B2A_09657</name>
</gene>
<reference evidence="2" key="1">
    <citation type="submission" date="2013-08" db="EMBL/GenBank/DDBJ databases">
        <authorList>
            <person name="Mendez C."/>
            <person name="Richter M."/>
            <person name="Ferrer M."/>
            <person name="Sanchez J."/>
        </authorList>
    </citation>
    <scope>NUCLEOTIDE SEQUENCE</scope>
</reference>
<dbReference type="Gene3D" id="3.40.605.10">
    <property type="entry name" value="Aldehyde Dehydrogenase, Chain A, domain 1"/>
    <property type="match status" value="1"/>
</dbReference>
<proteinExistence type="predicted"/>
<evidence type="ECO:0000313" key="2">
    <source>
        <dbReference type="EMBL" id="EQD44267.1"/>
    </source>
</evidence>
<sequence length="54" mass="5834">FKAGTVWINTHGVLDLAVPFGGIKQSGIGHELGEEAINHHTMLKSVLASLREPR</sequence>
<feature type="non-terminal residue" evidence="2">
    <location>
        <position position="1"/>
    </location>
</feature>
<protein>
    <submittedName>
        <fullName evidence="2">Aldehyde dehydrogenase domain protein</fullName>
        <ecNumber evidence="2">1.-.-.-</ecNumber>
    </submittedName>
</protein>
<reference evidence="2" key="2">
    <citation type="journal article" date="2014" name="ISME J.">
        <title>Microbial stratification in low pH oxic and suboxic macroscopic growths along an acid mine drainage.</title>
        <authorList>
            <person name="Mendez-Garcia C."/>
            <person name="Mesa V."/>
            <person name="Sprenger R.R."/>
            <person name="Richter M."/>
            <person name="Diez M.S."/>
            <person name="Solano J."/>
            <person name="Bargiela R."/>
            <person name="Golyshina O.V."/>
            <person name="Manteca A."/>
            <person name="Ramos J.L."/>
            <person name="Gallego J.R."/>
            <person name="Llorente I."/>
            <person name="Martins Dos Santos V.A."/>
            <person name="Jensen O.N."/>
            <person name="Pelaez A.I."/>
            <person name="Sanchez J."/>
            <person name="Ferrer M."/>
        </authorList>
    </citation>
    <scope>NUCLEOTIDE SEQUENCE</scope>
</reference>
<accession>T0ZIK0</accession>
<dbReference type="GO" id="GO:0016620">
    <property type="term" value="F:oxidoreductase activity, acting on the aldehyde or oxo group of donors, NAD or NADP as acceptor"/>
    <property type="evidence" value="ECO:0007669"/>
    <property type="project" value="InterPro"/>
</dbReference>
<dbReference type="Pfam" id="PF00171">
    <property type="entry name" value="Aldedh"/>
    <property type="match status" value="1"/>
</dbReference>
<dbReference type="EMBL" id="AUZZ01006977">
    <property type="protein sequence ID" value="EQD44267.1"/>
    <property type="molecule type" value="Genomic_DNA"/>
</dbReference>
<feature type="domain" description="Aldehyde dehydrogenase" evidence="1">
    <location>
        <begin position="2"/>
        <end position="46"/>
    </location>
</feature>
<comment type="caution">
    <text evidence="2">The sequence shown here is derived from an EMBL/GenBank/DDBJ whole genome shotgun (WGS) entry which is preliminary data.</text>
</comment>
<organism evidence="2">
    <name type="scientific">mine drainage metagenome</name>
    <dbReference type="NCBI Taxonomy" id="410659"/>
    <lineage>
        <taxon>unclassified sequences</taxon>
        <taxon>metagenomes</taxon>
        <taxon>ecological metagenomes</taxon>
    </lineage>
</organism>
<dbReference type="AlphaFoldDB" id="T0ZIK0"/>
<dbReference type="InterPro" id="IPR016162">
    <property type="entry name" value="Ald_DH_N"/>
</dbReference>
<dbReference type="EC" id="1.-.-.-" evidence="2"/>
<keyword evidence="2" id="KW-0560">Oxidoreductase</keyword>
<dbReference type="InterPro" id="IPR016163">
    <property type="entry name" value="Ald_DH_C"/>
</dbReference>
<dbReference type="Gene3D" id="3.40.309.10">
    <property type="entry name" value="Aldehyde Dehydrogenase, Chain A, domain 2"/>
    <property type="match status" value="1"/>
</dbReference>
<dbReference type="SUPFAM" id="SSF53720">
    <property type="entry name" value="ALDH-like"/>
    <property type="match status" value="1"/>
</dbReference>
<name>T0ZIK0_9ZZZZ</name>
<dbReference type="InterPro" id="IPR015590">
    <property type="entry name" value="Aldehyde_DH_dom"/>
</dbReference>
<dbReference type="FunFam" id="3.40.605.10:FF:000026">
    <property type="entry name" value="Aldehyde dehydrogenase, putative"/>
    <property type="match status" value="1"/>
</dbReference>
<dbReference type="InterPro" id="IPR016161">
    <property type="entry name" value="Ald_DH/histidinol_DH"/>
</dbReference>